<dbReference type="EMBL" id="AM463607">
    <property type="protein sequence ID" value="CAN65787.1"/>
    <property type="molecule type" value="Genomic_DNA"/>
</dbReference>
<dbReference type="CDD" id="cd09272">
    <property type="entry name" value="RNase_HI_RT_Ty1"/>
    <property type="match status" value="1"/>
</dbReference>
<reference evidence="2" key="1">
    <citation type="journal article" date="2007" name="PLoS ONE">
        <title>The first genome sequence of an elite grapevine cultivar (Pinot noir Vitis vinifera L.): coping with a highly heterozygous genome.</title>
        <authorList>
            <person name="Velasco R."/>
            <person name="Zharkikh A."/>
            <person name="Troggio M."/>
            <person name="Cartwright D.A."/>
            <person name="Cestaro A."/>
            <person name="Pruss D."/>
            <person name="Pindo M."/>
            <person name="FitzGerald L.M."/>
            <person name="Vezzulli S."/>
            <person name="Reid J."/>
            <person name="Malacarne G."/>
            <person name="Iliev D."/>
            <person name="Coppola G."/>
            <person name="Wardell B."/>
            <person name="Micheletti D."/>
            <person name="Macalma T."/>
            <person name="Facci M."/>
            <person name="Mitchell J.T."/>
            <person name="Perazzolli M."/>
            <person name="Eldredge G."/>
            <person name="Gatto P."/>
            <person name="Oyzerski R."/>
            <person name="Moretto M."/>
            <person name="Gutin N."/>
            <person name="Stefanini M."/>
            <person name="Chen Y."/>
            <person name="Segala C."/>
            <person name="Davenport C."/>
            <person name="Dematte L."/>
            <person name="Mraz A."/>
            <person name="Battilana J."/>
            <person name="Stormo K."/>
            <person name="Costa F."/>
            <person name="Tao Q."/>
            <person name="Si-Ammour A."/>
            <person name="Harkins T."/>
            <person name="Lackey A."/>
            <person name="Perbost C."/>
            <person name="Taillon B."/>
            <person name="Stella A."/>
            <person name="Solovyev V."/>
            <person name="Fawcett J.A."/>
            <person name="Sterck L."/>
            <person name="Vandepoele K."/>
            <person name="Grando S.M."/>
            <person name="Toppo S."/>
            <person name="Moser C."/>
            <person name="Lanchbury J."/>
            <person name="Bogden R."/>
            <person name="Skolnick M."/>
            <person name="Sgaramella V."/>
            <person name="Bhatnagar S.K."/>
            <person name="Fontana P."/>
            <person name="Gutin A."/>
            <person name="Van de Peer Y."/>
            <person name="Salamini F."/>
            <person name="Viola R."/>
        </authorList>
    </citation>
    <scope>NUCLEOTIDE SEQUENCE</scope>
</reference>
<dbReference type="AlphaFoldDB" id="A5BLG9"/>
<evidence type="ECO:0000313" key="2">
    <source>
        <dbReference type="EMBL" id="CAN65787.1"/>
    </source>
</evidence>
<evidence type="ECO:0000259" key="1">
    <source>
        <dbReference type="Pfam" id="PF07727"/>
    </source>
</evidence>
<dbReference type="SUPFAM" id="SSF56672">
    <property type="entry name" value="DNA/RNA polymerases"/>
    <property type="match status" value="1"/>
</dbReference>
<sequence length="292" mass="33631">MVAKSLSFDNSSAESTSSDDLNVPIAFRKGARICTKHLIAKHVSYHRLSPTMRAFPTNLFSVEIPKDIHEGLAILEWKQVVLEEMRALENNGTCDDKLAILIVYVDDIILTGDNLAELERWKNFLAKEFEIKDLGTLRYFLGMEFASSKEGLLKESKCVDQGRYEKLVRKLIHLSLTRPSIAYSVSVVSQFMHSPNEEHLEVVYQVLNNVEIEFRAVAHGICELLWLKKLLENLRIPSKKPIKLYYDNKTTINIAHNLVQHDRTKLVEVDHHFIKEKLEVRLICMPYVPTEE</sequence>
<protein>
    <recommendedName>
        <fullName evidence="1">Reverse transcriptase Ty1/copia-type domain-containing protein</fullName>
    </recommendedName>
</protein>
<dbReference type="Pfam" id="PF07727">
    <property type="entry name" value="RVT_2"/>
    <property type="match status" value="1"/>
</dbReference>
<dbReference type="PANTHER" id="PTHR11439">
    <property type="entry name" value="GAG-POL-RELATED RETROTRANSPOSON"/>
    <property type="match status" value="1"/>
</dbReference>
<dbReference type="PANTHER" id="PTHR11439:SF440">
    <property type="entry name" value="INTEGRASE CATALYTIC DOMAIN-CONTAINING PROTEIN"/>
    <property type="match status" value="1"/>
</dbReference>
<name>A5BLG9_VITVI</name>
<proteinExistence type="predicted"/>
<accession>A5BLG9</accession>
<feature type="domain" description="Reverse transcriptase Ty1/copia-type" evidence="1">
    <location>
        <begin position="91"/>
        <end position="151"/>
    </location>
</feature>
<dbReference type="InterPro" id="IPR043502">
    <property type="entry name" value="DNA/RNA_pol_sf"/>
</dbReference>
<organism evidence="2">
    <name type="scientific">Vitis vinifera</name>
    <name type="common">Grape</name>
    <dbReference type="NCBI Taxonomy" id="29760"/>
    <lineage>
        <taxon>Eukaryota</taxon>
        <taxon>Viridiplantae</taxon>
        <taxon>Streptophyta</taxon>
        <taxon>Embryophyta</taxon>
        <taxon>Tracheophyta</taxon>
        <taxon>Spermatophyta</taxon>
        <taxon>Magnoliopsida</taxon>
        <taxon>eudicotyledons</taxon>
        <taxon>Gunneridae</taxon>
        <taxon>Pentapetalae</taxon>
        <taxon>rosids</taxon>
        <taxon>Vitales</taxon>
        <taxon>Vitaceae</taxon>
        <taxon>Viteae</taxon>
        <taxon>Vitis</taxon>
    </lineage>
</organism>
<dbReference type="InterPro" id="IPR013103">
    <property type="entry name" value="RVT_2"/>
</dbReference>
<gene>
    <name evidence="2" type="ORF">VITISV_032262</name>
</gene>